<proteinExistence type="predicted"/>
<dbReference type="GO" id="GO:0005096">
    <property type="term" value="F:GTPase activator activity"/>
    <property type="evidence" value="ECO:0007669"/>
    <property type="project" value="UniProtKB-KW"/>
</dbReference>
<dbReference type="Gene3D" id="3.40.50.11210">
    <property type="entry name" value="Rap/Ran-GAP"/>
    <property type="match status" value="1"/>
</dbReference>
<gene>
    <name evidence="3" type="ORF">M513_04823</name>
</gene>
<keyword evidence="4" id="KW-1185">Reference proteome</keyword>
<keyword evidence="1" id="KW-0343">GTPase activation</keyword>
<dbReference type="EMBL" id="KL363209">
    <property type="protein sequence ID" value="KFD54281.1"/>
    <property type="molecule type" value="Genomic_DNA"/>
</dbReference>
<dbReference type="PANTHER" id="PTHR10063">
    <property type="entry name" value="TUBERIN"/>
    <property type="match status" value="1"/>
</dbReference>
<evidence type="ECO:0000313" key="4">
    <source>
        <dbReference type="Proteomes" id="UP000030764"/>
    </source>
</evidence>
<evidence type="ECO:0000256" key="1">
    <source>
        <dbReference type="ARBA" id="ARBA00022468"/>
    </source>
</evidence>
<dbReference type="GO" id="GO:0005634">
    <property type="term" value="C:nucleus"/>
    <property type="evidence" value="ECO:0007669"/>
    <property type="project" value="InterPro"/>
</dbReference>
<dbReference type="Pfam" id="PF02145">
    <property type="entry name" value="Rap_GAP"/>
    <property type="match status" value="1"/>
</dbReference>
<dbReference type="InterPro" id="IPR016024">
    <property type="entry name" value="ARM-type_fold"/>
</dbReference>
<dbReference type="InterPro" id="IPR027107">
    <property type="entry name" value="Tuberin/Ral-act_asu"/>
</dbReference>
<dbReference type="InterPro" id="IPR024584">
    <property type="entry name" value="Tuberin_N"/>
</dbReference>
<feature type="domain" description="Rap-GAP" evidence="2">
    <location>
        <begin position="1250"/>
        <end position="1482"/>
    </location>
</feature>
<dbReference type="Pfam" id="PF11864">
    <property type="entry name" value="DUF3384"/>
    <property type="match status" value="1"/>
</dbReference>
<dbReference type="GO" id="GO:0033596">
    <property type="term" value="C:TSC1-TSC2 complex"/>
    <property type="evidence" value="ECO:0007669"/>
    <property type="project" value="InterPro"/>
</dbReference>
<dbReference type="SUPFAM" id="SSF48371">
    <property type="entry name" value="ARM repeat"/>
    <property type="match status" value="1"/>
</dbReference>
<dbReference type="InterPro" id="IPR000331">
    <property type="entry name" value="Rap/Ran_GAP_dom"/>
</dbReference>
<dbReference type="Proteomes" id="UP000030764">
    <property type="component" value="Unassembled WGS sequence"/>
</dbReference>
<dbReference type="PROSITE" id="PS50085">
    <property type="entry name" value="RAPGAP"/>
    <property type="match status" value="1"/>
</dbReference>
<dbReference type="SUPFAM" id="SSF111347">
    <property type="entry name" value="Rap/Ran-GAP"/>
    <property type="match status" value="1"/>
</dbReference>
<dbReference type="PANTHER" id="PTHR10063:SF0">
    <property type="entry name" value="TUBERIN"/>
    <property type="match status" value="1"/>
</dbReference>
<dbReference type="GO" id="GO:0032007">
    <property type="term" value="P:negative regulation of TOR signaling"/>
    <property type="evidence" value="ECO:0007669"/>
    <property type="project" value="InterPro"/>
</dbReference>
<dbReference type="Pfam" id="PF03542">
    <property type="entry name" value="Tuberin"/>
    <property type="match status" value="1"/>
</dbReference>
<protein>
    <recommendedName>
        <fullName evidence="2">Rap-GAP domain-containing protein</fullName>
    </recommendedName>
</protein>
<dbReference type="InterPro" id="IPR018515">
    <property type="entry name" value="Tuberin-type_domain"/>
</dbReference>
<sequence length="1486" mass="165815">MPVSSDGNGRESLRTRFLRFFHLKNSGGGQQQSSLPSLTASQRAFVHQFIMKNLAATTDPMDRLFMLKSLLPMLGDFKLESGAVEALWFCVRDLLANESMRQHHAILVDFLAVLCSSQYPRLGVCRVAILAILIHPETFLCDVGKLLTLLYAATDGGRGAENFEDKVGDVLVGFVKLLPGIRSCQEKFLNLAEVAVKFQAAHLGDAKLRSLIEHVCFAAGDRKSTVHCVHLCLDVFEVILCYSFWPEGTLQRVVILLCSLVNRKDCCQKAWTVARNLLCSDHGNAIICYVCKVVKEGLARQDEMLVRGAIFTVGMALWGSQKVETLSVSPTAILPSLRSAMEINSPYVVFEVSLSMQRLVRKYGRSLEMLTWSSIIDLLWQVYQWLEQYNEALAVTEQSVVVPAKLGPKKSSIRSCFQSTLNTIEHFINTKVYNGPMEPYFSLIERCAIIRSEKSLIRLLSYRQQMLLSLTTDWPTAVSRLVEVFFFGELRANIRNSALRAFQEILRYYASLYPDVIVHPIVSSLISSILNETDGDVVLAMADLMNSVVTIDTDDNYLAEVMGVQEKFICDCLRSYGYRKLIDLEDACNAAGNVRHVLLGLLDVLKAKWTTGEPLVVIKMLAILIESLAIQYDAGLTEIPFGDCRVLVIKFLLSLRAHPISHRLAYVENGTEKMLVNAHIVCEELISRELTEYNSDADGATMRCKGMTDVCQQFSVQSIWPVLLDCVRKERYRPALKRLLSNLGPFLRSRPLMLTYGHGVEQLCVELLGLVDDGVKTAATLLPSNTLDSCSTSSELNELVYPIFGELLAYAEFLSANALRRMAVAIQSGIKSPKSIQALMAITHCFVRIPHVVLPMAAKLISQLYELPYSPTMAICVLELLCQLRITPMLVQRFTAKQFKRVLTIACICLNPFRFTSFIVARAFRALLSWFSSAPPSMRPSLANSVLAKLRSMALPECGGRNFQPSTSDLRTLFFEILVTVSSLLFHCSYVPPTFDTSSNSLAKLESFSRLGTVHWCVESRIVSVSLLYPKNLTQSIHDHGIANDPLNLVAPLTRRQRRRQRHLSVGCLEGKMLETKVTTSKDDAFISDVFYLTKEGDEPKKPLFDVGHDESSSSSSPLALQPYIGHFELVVRNCSEKKVWWFCSANADQKGAILSQLFTNYNAANSFVNLSTDMLSNGSTFGDDSLWAAKASRSTTNLNSTSEGGNWRPDATSALIELFGDCILGHLTNPCDHRPVFPFVDSEEFARALKNLDLIPEFDTHKVGVVYVAPNQVSESEILANADGSERYKRFLNCLGDLVPLDDGEATTGKRYLGGLDTTGRDGSHTYSWKEPFEQIVFHVATMMPNRVGDPSCAQKKLHIGNNYVCIVFNEGNFDYSIGTISGQFSSVAIVVRPVDCSTLLISLKAKDEVAKWLALKEVQVSDNLAPVICRQMAVRADLSARIWNGQKAGSARPFVSNFVERWRQIAHIREKFRLAALTWDNFFQ</sequence>
<organism evidence="3 4">
    <name type="scientific">Trichuris suis</name>
    <name type="common">pig whipworm</name>
    <dbReference type="NCBI Taxonomy" id="68888"/>
    <lineage>
        <taxon>Eukaryota</taxon>
        <taxon>Metazoa</taxon>
        <taxon>Ecdysozoa</taxon>
        <taxon>Nematoda</taxon>
        <taxon>Enoplea</taxon>
        <taxon>Dorylaimia</taxon>
        <taxon>Trichinellida</taxon>
        <taxon>Trichuridae</taxon>
        <taxon>Trichuris</taxon>
    </lineage>
</organism>
<dbReference type="OrthoDB" id="3800936at2759"/>
<evidence type="ECO:0000313" key="3">
    <source>
        <dbReference type="EMBL" id="KFD54281.1"/>
    </source>
</evidence>
<dbReference type="GO" id="GO:0051056">
    <property type="term" value="P:regulation of small GTPase mediated signal transduction"/>
    <property type="evidence" value="ECO:0007669"/>
    <property type="project" value="InterPro"/>
</dbReference>
<dbReference type="InterPro" id="IPR003913">
    <property type="entry name" value="Tuberin"/>
</dbReference>
<name>A0A085MAN5_9BILA</name>
<reference evidence="3 4" key="1">
    <citation type="journal article" date="2014" name="Nat. Genet.">
        <title>Genome and transcriptome of the porcine whipworm Trichuris suis.</title>
        <authorList>
            <person name="Jex A.R."/>
            <person name="Nejsum P."/>
            <person name="Schwarz E.M."/>
            <person name="Hu L."/>
            <person name="Young N.D."/>
            <person name="Hall R.S."/>
            <person name="Korhonen P.K."/>
            <person name="Liao S."/>
            <person name="Thamsborg S."/>
            <person name="Xia J."/>
            <person name="Xu P."/>
            <person name="Wang S."/>
            <person name="Scheerlinck J.P."/>
            <person name="Hofmann A."/>
            <person name="Sternberg P.W."/>
            <person name="Wang J."/>
            <person name="Gasser R.B."/>
        </authorList>
    </citation>
    <scope>NUCLEOTIDE SEQUENCE [LARGE SCALE GENOMIC DNA]</scope>
    <source>
        <strain evidence="3">DCEP-RM93M</strain>
    </source>
</reference>
<dbReference type="PRINTS" id="PR01431">
    <property type="entry name" value="TUBERIN"/>
</dbReference>
<dbReference type="InterPro" id="IPR035974">
    <property type="entry name" value="Rap/Ran-GAP_sf"/>
</dbReference>
<evidence type="ECO:0000259" key="2">
    <source>
        <dbReference type="PROSITE" id="PS50085"/>
    </source>
</evidence>
<accession>A0A085MAN5</accession>
<dbReference type="FunFam" id="3.40.50.11210:FF:000001">
    <property type="entry name" value="Ral GTPase-activating protein subunit alpha-1 isoform 1"/>
    <property type="match status" value="1"/>
</dbReference>